<gene>
    <name evidence="2" type="ORF">D0907_09015</name>
</gene>
<dbReference type="PROSITE" id="PS51257">
    <property type="entry name" value="PROKAR_LIPOPROTEIN"/>
    <property type="match status" value="1"/>
</dbReference>
<organism evidence="2 3">
    <name type="scientific">Pseudoalteromonas lipolytica</name>
    <dbReference type="NCBI Taxonomy" id="570156"/>
    <lineage>
        <taxon>Bacteria</taxon>
        <taxon>Pseudomonadati</taxon>
        <taxon>Pseudomonadota</taxon>
        <taxon>Gammaproteobacteria</taxon>
        <taxon>Alteromonadales</taxon>
        <taxon>Pseudoalteromonadaceae</taxon>
        <taxon>Pseudoalteromonas</taxon>
    </lineage>
</organism>
<feature type="chain" id="PRO_5042066965" evidence="1">
    <location>
        <begin position="32"/>
        <end position="339"/>
    </location>
</feature>
<reference evidence="2 3" key="1">
    <citation type="submission" date="2018-08" db="EMBL/GenBank/DDBJ databases">
        <title>Draft genome sequence of Pseudoalteromonas donghaensis HJ51.</title>
        <authorList>
            <person name="Oh J."/>
            <person name="Roh D."/>
        </authorList>
    </citation>
    <scope>NUCLEOTIDE SEQUENCE [LARGE SCALE GENOMIC DNA]</scope>
    <source>
        <strain evidence="2 3">HJ51</strain>
    </source>
</reference>
<dbReference type="KEGG" id="pdj:D0907_09015"/>
<proteinExistence type="predicted"/>
<dbReference type="EMBL" id="CP032090">
    <property type="protein sequence ID" value="AXV65404.1"/>
    <property type="molecule type" value="Genomic_DNA"/>
</dbReference>
<accession>A0AAD0RZK4</accession>
<protein>
    <submittedName>
        <fullName evidence="2">DUF3080 family protein</fullName>
    </submittedName>
</protein>
<sequence>MHLFSKTKSLFKLTVCAVSLVLFGCSPSASDINKTYAERLNNVLAFKEFELTKPARIEPVHFDIVSGSAHTIGMLELAQLRQCELATLIAEHNNQLGKTATAAGVLSYQIDFIQAAEKCLDTLSPDNPLYTKIAQASEQKQQTLPQYFEAMITNEREFKVIWQLTSSNLDEHTAGFTETEHAMSMFAMLNEQIKTGDISEIDTASLINALEVLNKFKYNTLLVSAVRTQIHYNEQLTTLLQQYEIDALCPANKNKQKAQKLSNIFKKFYLEQLQPYQSFLTGKLESLLPLYEKIWQDPTLGHYVDSSHEGNILTELKFSAKQHVTWWQNFYKQCEISPL</sequence>
<dbReference type="InterPro" id="IPR021431">
    <property type="entry name" value="DUF3080"/>
</dbReference>
<dbReference type="AlphaFoldDB" id="A0AAD0RZK4"/>
<name>A0AAD0RZK4_9GAMM</name>
<feature type="signal peptide" evidence="1">
    <location>
        <begin position="1"/>
        <end position="31"/>
    </location>
</feature>
<dbReference type="Pfam" id="PF11279">
    <property type="entry name" value="DUF3080"/>
    <property type="match status" value="1"/>
</dbReference>
<dbReference type="Proteomes" id="UP000264605">
    <property type="component" value="Chromosome"/>
</dbReference>
<keyword evidence="1" id="KW-0732">Signal</keyword>
<evidence type="ECO:0000313" key="3">
    <source>
        <dbReference type="Proteomes" id="UP000264605"/>
    </source>
</evidence>
<evidence type="ECO:0000256" key="1">
    <source>
        <dbReference type="SAM" id="SignalP"/>
    </source>
</evidence>
<evidence type="ECO:0000313" key="2">
    <source>
        <dbReference type="EMBL" id="AXV65404.1"/>
    </source>
</evidence>